<comment type="similarity">
    <text evidence="2">Belongs to the MscS (TC 1.A.23) family.</text>
</comment>
<dbReference type="InterPro" id="IPR010920">
    <property type="entry name" value="LSM_dom_sf"/>
</dbReference>
<evidence type="ECO:0000256" key="4">
    <source>
        <dbReference type="ARBA" id="ARBA00022692"/>
    </source>
</evidence>
<keyword evidence="5 7" id="KW-1133">Transmembrane helix</keyword>
<evidence type="ECO:0000259" key="9">
    <source>
        <dbReference type="Pfam" id="PF21082"/>
    </source>
</evidence>
<dbReference type="InterPro" id="IPR011014">
    <property type="entry name" value="MscS_channel_TM-2"/>
</dbReference>
<evidence type="ECO:0000313" key="12">
    <source>
        <dbReference type="Proteomes" id="UP000002072"/>
    </source>
</evidence>
<dbReference type="PROSITE" id="PS01246">
    <property type="entry name" value="UPF0003"/>
    <property type="match status" value="1"/>
</dbReference>
<dbReference type="SUPFAM" id="SSF82689">
    <property type="entry name" value="Mechanosensitive channel protein MscS (YggB), C-terminal domain"/>
    <property type="match status" value="1"/>
</dbReference>
<dbReference type="InterPro" id="IPR023408">
    <property type="entry name" value="MscS_beta-dom_sf"/>
</dbReference>
<dbReference type="KEGG" id="smf:Smon_0442"/>
<dbReference type="Gene3D" id="3.30.70.100">
    <property type="match status" value="1"/>
</dbReference>
<evidence type="ECO:0000259" key="8">
    <source>
        <dbReference type="Pfam" id="PF00924"/>
    </source>
</evidence>
<dbReference type="eggNOG" id="COG3264">
    <property type="taxonomic scope" value="Bacteria"/>
</dbReference>
<feature type="transmembrane region" description="Helical" evidence="7">
    <location>
        <begin position="69"/>
        <end position="88"/>
    </location>
</feature>
<evidence type="ECO:0000256" key="6">
    <source>
        <dbReference type="ARBA" id="ARBA00023136"/>
    </source>
</evidence>
<evidence type="ECO:0000256" key="7">
    <source>
        <dbReference type="SAM" id="Phobius"/>
    </source>
</evidence>
<dbReference type="Pfam" id="PF21088">
    <property type="entry name" value="MS_channel_1st"/>
    <property type="match status" value="1"/>
</dbReference>
<dbReference type="InterPro" id="IPR011066">
    <property type="entry name" value="MscS_channel_C_sf"/>
</dbReference>
<dbReference type="RefSeq" id="WP_012858480.1">
    <property type="nucleotide sequence ID" value="NC_013515.1"/>
</dbReference>
<dbReference type="EMBL" id="CP001779">
    <property type="protein sequence ID" value="ACZ00923.1"/>
    <property type="molecule type" value="Genomic_DNA"/>
</dbReference>
<dbReference type="GO" id="GO:0008381">
    <property type="term" value="F:mechanosensitive monoatomic ion channel activity"/>
    <property type="evidence" value="ECO:0007669"/>
    <property type="project" value="InterPro"/>
</dbReference>
<dbReference type="PANTHER" id="PTHR30221:SF1">
    <property type="entry name" value="SMALL-CONDUCTANCE MECHANOSENSITIVE CHANNEL"/>
    <property type="match status" value="1"/>
</dbReference>
<comment type="subcellular location">
    <subcellularLocation>
        <location evidence="1">Cell membrane</location>
        <topology evidence="1">Multi-pass membrane protein</topology>
    </subcellularLocation>
</comment>
<evidence type="ECO:0000313" key="11">
    <source>
        <dbReference type="EMBL" id="ACZ00923.1"/>
    </source>
</evidence>
<dbReference type="InterPro" id="IPR049142">
    <property type="entry name" value="MS_channel_1st"/>
</dbReference>
<dbReference type="InterPro" id="IPR006685">
    <property type="entry name" value="MscS_channel_2nd"/>
</dbReference>
<name>D1AX97_STRM9</name>
<evidence type="ECO:0000256" key="3">
    <source>
        <dbReference type="ARBA" id="ARBA00022475"/>
    </source>
</evidence>
<dbReference type="SUPFAM" id="SSF50182">
    <property type="entry name" value="Sm-like ribonucleoproteins"/>
    <property type="match status" value="1"/>
</dbReference>
<evidence type="ECO:0000256" key="5">
    <source>
        <dbReference type="ARBA" id="ARBA00022989"/>
    </source>
</evidence>
<dbReference type="GO" id="GO:0005886">
    <property type="term" value="C:plasma membrane"/>
    <property type="evidence" value="ECO:0007669"/>
    <property type="project" value="UniProtKB-SubCell"/>
</dbReference>
<reference evidence="11 12" key="1">
    <citation type="journal article" date="2009" name="Stand. Genomic Sci.">
        <title>Complete genome sequence of Streptobacillus moniliformis type strain (9901T).</title>
        <authorList>
            <person name="Nolan M."/>
            <person name="Gronow S."/>
            <person name="Lapidus A."/>
            <person name="Ivanova N."/>
            <person name="Copeland A."/>
            <person name="Lucas S."/>
            <person name="Del Rio T.G."/>
            <person name="Chen F."/>
            <person name="Tice H."/>
            <person name="Pitluck S."/>
            <person name="Cheng J.F."/>
            <person name="Sims D."/>
            <person name="Meincke L."/>
            <person name="Bruce D."/>
            <person name="Goodwin L."/>
            <person name="Brettin T."/>
            <person name="Han C."/>
            <person name="Detter J.C."/>
            <person name="Ovchinikova G."/>
            <person name="Pati A."/>
            <person name="Mavromatis K."/>
            <person name="Mikhailova N."/>
            <person name="Chen A."/>
            <person name="Palaniappan K."/>
            <person name="Land M."/>
            <person name="Hauser L."/>
            <person name="Chang Y.J."/>
            <person name="Jeffries C.D."/>
            <person name="Rohde M."/>
            <person name="Sproer C."/>
            <person name="Goker M."/>
            <person name="Bristow J."/>
            <person name="Eisen J.A."/>
            <person name="Markowitz V."/>
            <person name="Hugenholtz P."/>
            <person name="Kyrpides N.C."/>
            <person name="Klenk H.P."/>
            <person name="Chain P."/>
        </authorList>
    </citation>
    <scope>NUCLEOTIDE SEQUENCE [LARGE SCALE GENOMIC DNA]</scope>
    <source>
        <strain evidence="12">ATCC 14647 / DSM 12112 / NCTC 10651 / 9901</strain>
    </source>
</reference>
<dbReference type="PANTHER" id="PTHR30221">
    <property type="entry name" value="SMALL-CONDUCTANCE MECHANOSENSITIVE CHANNEL"/>
    <property type="match status" value="1"/>
</dbReference>
<dbReference type="Gene3D" id="1.10.287.1260">
    <property type="match status" value="1"/>
</dbReference>
<dbReference type="Pfam" id="PF21082">
    <property type="entry name" value="MS_channel_3rd"/>
    <property type="match status" value="1"/>
</dbReference>
<feature type="domain" description="Mechanosensitive ion channel MscS" evidence="8">
    <location>
        <begin position="111"/>
        <end position="176"/>
    </location>
</feature>
<dbReference type="HOGENOM" id="CLU_037945_1_1_0"/>
<dbReference type="AlphaFoldDB" id="D1AX97"/>
<keyword evidence="3" id="KW-1003">Cell membrane</keyword>
<keyword evidence="4 7" id="KW-0812">Transmembrane</keyword>
<sequence length="279" mass="32139">MESVMTYLKKIFDLTFILHWLENNLFKLLMGLIILFFYKKIADFILKLLDKILFSKIKDHGLRSFLKSFLKVFIHIVLVYLIIGLFGFNLTTLFALVGALSVVLGFAFKEIIQNIFGGIILLVFKPFKVGDVIQYNSYMGTVKKIEIFYTRIINFQNETVIVPNGLLINNEIRNITAQNRRRLDLIISVSYESNLAQVKEILEKIVADCEYVLRGKNDNITIGIGELGSSSINFVTNVYVLPEHYVLAKFFILEEAKKRFDLAGISIPFNQLDIYIKNK</sequence>
<feature type="domain" description="Mechanosensitive ion channel MscS C-terminal" evidence="9">
    <location>
        <begin position="185"/>
        <end position="267"/>
    </location>
</feature>
<feature type="transmembrane region" description="Helical" evidence="7">
    <location>
        <begin position="94"/>
        <end position="124"/>
    </location>
</feature>
<keyword evidence="12" id="KW-1185">Reference proteome</keyword>
<dbReference type="InterPro" id="IPR045275">
    <property type="entry name" value="MscS_archaea/bacteria_type"/>
</dbReference>
<dbReference type="STRING" id="519441.Smon_0442"/>
<keyword evidence="6 7" id="KW-0472">Membrane</keyword>
<proteinExistence type="inferred from homology"/>
<feature type="domain" description="Mechanosensitive ion channel transmembrane helices 2/3" evidence="10">
    <location>
        <begin position="70"/>
        <end position="109"/>
    </location>
</feature>
<evidence type="ECO:0000256" key="1">
    <source>
        <dbReference type="ARBA" id="ARBA00004651"/>
    </source>
</evidence>
<evidence type="ECO:0000256" key="2">
    <source>
        <dbReference type="ARBA" id="ARBA00008017"/>
    </source>
</evidence>
<dbReference type="Gene3D" id="2.30.30.60">
    <property type="match status" value="1"/>
</dbReference>
<dbReference type="InterPro" id="IPR049278">
    <property type="entry name" value="MS_channel_C"/>
</dbReference>
<evidence type="ECO:0000259" key="10">
    <source>
        <dbReference type="Pfam" id="PF21088"/>
    </source>
</evidence>
<accession>D1AX97</accession>
<dbReference type="InterPro" id="IPR006686">
    <property type="entry name" value="MscS_channel_CS"/>
</dbReference>
<gene>
    <name evidence="11" type="ordered locus">Smon_0442</name>
</gene>
<dbReference type="Pfam" id="PF00924">
    <property type="entry name" value="MS_channel_2nd"/>
    <property type="match status" value="1"/>
</dbReference>
<dbReference type="Proteomes" id="UP000002072">
    <property type="component" value="Chromosome"/>
</dbReference>
<dbReference type="GeneID" id="29673066"/>
<dbReference type="OrthoDB" id="9809206at2"/>
<organism evidence="11 12">
    <name type="scientific">Streptobacillus moniliformis (strain ATCC 14647 / DSM 12112 / NCTC 10651 / 9901)</name>
    <dbReference type="NCBI Taxonomy" id="519441"/>
    <lineage>
        <taxon>Bacteria</taxon>
        <taxon>Fusobacteriati</taxon>
        <taxon>Fusobacteriota</taxon>
        <taxon>Fusobacteriia</taxon>
        <taxon>Fusobacteriales</taxon>
        <taxon>Leptotrichiaceae</taxon>
        <taxon>Streptobacillus</taxon>
    </lineage>
</organism>
<dbReference type="SUPFAM" id="SSF82861">
    <property type="entry name" value="Mechanosensitive channel protein MscS (YggB), transmembrane region"/>
    <property type="match status" value="1"/>
</dbReference>
<protein>
    <submittedName>
        <fullName evidence="11">MscS Mechanosensitive ion channel</fullName>
    </submittedName>
</protein>